<keyword evidence="2" id="KW-0294">Fucose metabolism</keyword>
<dbReference type="OrthoDB" id="423313at2759"/>
<keyword evidence="3" id="KW-0119">Carbohydrate metabolism</keyword>
<organism evidence="6 7">
    <name type="scientific">Ceratobasidium theobromae</name>
    <dbReference type="NCBI Taxonomy" id="1582974"/>
    <lineage>
        <taxon>Eukaryota</taxon>
        <taxon>Fungi</taxon>
        <taxon>Dikarya</taxon>
        <taxon>Basidiomycota</taxon>
        <taxon>Agaricomycotina</taxon>
        <taxon>Agaricomycetes</taxon>
        <taxon>Cantharellales</taxon>
        <taxon>Ceratobasidiaceae</taxon>
        <taxon>Ceratobasidium</taxon>
    </lineage>
</organism>
<dbReference type="Proteomes" id="UP000383932">
    <property type="component" value="Unassembled WGS sequence"/>
</dbReference>
<feature type="compositionally biased region" description="Polar residues" evidence="4">
    <location>
        <begin position="1"/>
        <end position="14"/>
    </location>
</feature>
<evidence type="ECO:0008006" key="8">
    <source>
        <dbReference type="Google" id="ProtNLM"/>
    </source>
</evidence>
<protein>
    <recommendedName>
        <fullName evidence="8">O-FucT domain containing protein</fullName>
    </recommendedName>
</protein>
<comment type="caution">
    <text evidence="6">The sequence shown here is derived from an EMBL/GenBank/DDBJ whole genome shotgun (WGS) entry which is preliminary data.</text>
</comment>
<dbReference type="Pfam" id="PF10250">
    <property type="entry name" value="O-FucT"/>
    <property type="match status" value="1"/>
</dbReference>
<sequence>MLSPDNNQSPQSRSPDPFLRPEQLPPPAQARSKPPSTRICLGTRRFGRLCVALVVTCLACLGAFYAALSPHVLPGNLRMPHAITQISPDDFTDNSKVVRSRNATSRFRDNLLSSSDHKYITAWPSSGWTNDVISAINLIYIAGLVGRTPVVPPFTPSHVGSFSEVGPIQFGAIFDVPRLANGLRMHVVEWHELKHSVLDATDPTGGGVASEVEKIGCWSPWSQNPFTRGQPRHSEVPTLYNLDISYTPVPETFTLSKGFKKDQYYMSLWSLASLSYPETRGKVLSTQSAYTIPLASGTGEKVAPDDKMLCFDLLYFIGLTDEEEWWRDYAPYWRTVGVHLHWAPKLLELAQGYLRRHFDLKDGETIPPFISVHVRRADFAGWCPPDTSPESCFATRESYAKRVHEIQASLRARPNPIDARAVLVTSDERDSAWWQKIAELGPEWRWIDHAAEKTVEKYGKWYPVILDAVFQSMGAGFVGTDRSTMTLLSQRRVEDWNGGLSAAVRWGTPSADDH</sequence>
<evidence type="ECO:0000256" key="4">
    <source>
        <dbReference type="SAM" id="MobiDB-lite"/>
    </source>
</evidence>
<keyword evidence="7" id="KW-1185">Reference proteome</keyword>
<accession>A0A5N5QLF0</accession>
<evidence type="ECO:0000256" key="3">
    <source>
        <dbReference type="ARBA" id="ARBA00023277"/>
    </source>
</evidence>
<evidence type="ECO:0000256" key="2">
    <source>
        <dbReference type="ARBA" id="ARBA00023253"/>
    </source>
</evidence>
<proteinExistence type="predicted"/>
<evidence type="ECO:0000256" key="5">
    <source>
        <dbReference type="SAM" id="Phobius"/>
    </source>
</evidence>
<reference evidence="6 7" key="1">
    <citation type="journal article" date="2019" name="Fungal Biol. Biotechnol.">
        <title>Draft genome sequence of fastidious pathogen Ceratobasidium theobromae, which causes vascular-streak dieback in Theobroma cacao.</title>
        <authorList>
            <person name="Ali S.S."/>
            <person name="Asman A."/>
            <person name="Shao J."/>
            <person name="Firmansyah A.P."/>
            <person name="Susilo A.W."/>
            <person name="Rosmana A."/>
            <person name="McMahon P."/>
            <person name="Junaid M."/>
            <person name="Guest D."/>
            <person name="Kheng T.Y."/>
            <person name="Meinhardt L.W."/>
            <person name="Bailey B.A."/>
        </authorList>
    </citation>
    <scope>NUCLEOTIDE SEQUENCE [LARGE SCALE GENOMIC DNA]</scope>
    <source>
        <strain evidence="6 7">CT2</strain>
    </source>
</reference>
<dbReference type="CDD" id="cd11296">
    <property type="entry name" value="O-FucT_like"/>
    <property type="match status" value="1"/>
</dbReference>
<evidence type="ECO:0000313" key="7">
    <source>
        <dbReference type="Proteomes" id="UP000383932"/>
    </source>
</evidence>
<dbReference type="InterPro" id="IPR019378">
    <property type="entry name" value="GDP-Fuc_O-FucTrfase"/>
</dbReference>
<keyword evidence="5" id="KW-0472">Membrane</keyword>
<dbReference type="GO" id="GO:0016740">
    <property type="term" value="F:transferase activity"/>
    <property type="evidence" value="ECO:0007669"/>
    <property type="project" value="UniProtKB-KW"/>
</dbReference>
<keyword evidence="5" id="KW-0812">Transmembrane</keyword>
<gene>
    <name evidence="6" type="ORF">CTheo_3931</name>
</gene>
<dbReference type="AlphaFoldDB" id="A0A5N5QLF0"/>
<evidence type="ECO:0000256" key="1">
    <source>
        <dbReference type="ARBA" id="ARBA00022679"/>
    </source>
</evidence>
<dbReference type="Gene3D" id="3.40.50.11350">
    <property type="match status" value="1"/>
</dbReference>
<dbReference type="EMBL" id="SSOP01000059">
    <property type="protein sequence ID" value="KAB5592605.1"/>
    <property type="molecule type" value="Genomic_DNA"/>
</dbReference>
<dbReference type="GO" id="GO:0006004">
    <property type="term" value="P:fucose metabolic process"/>
    <property type="evidence" value="ECO:0007669"/>
    <property type="project" value="UniProtKB-KW"/>
</dbReference>
<name>A0A5N5QLF0_9AGAM</name>
<evidence type="ECO:0000313" key="6">
    <source>
        <dbReference type="EMBL" id="KAB5592605.1"/>
    </source>
</evidence>
<feature type="region of interest" description="Disordered" evidence="4">
    <location>
        <begin position="1"/>
        <end position="37"/>
    </location>
</feature>
<keyword evidence="5" id="KW-1133">Transmembrane helix</keyword>
<keyword evidence="1" id="KW-0808">Transferase</keyword>
<feature type="transmembrane region" description="Helical" evidence="5">
    <location>
        <begin position="46"/>
        <end position="68"/>
    </location>
</feature>